<evidence type="ECO:0000313" key="1">
    <source>
        <dbReference type="EMBL" id="KAJ9060672.1"/>
    </source>
</evidence>
<reference evidence="1" key="1">
    <citation type="submission" date="2022-04" db="EMBL/GenBank/DDBJ databases">
        <title>Genome of the entomopathogenic fungus Entomophthora muscae.</title>
        <authorList>
            <person name="Elya C."/>
            <person name="Lovett B.R."/>
            <person name="Lee E."/>
            <person name="Macias A.M."/>
            <person name="Hajek A.E."/>
            <person name="De Bivort B.L."/>
            <person name="Kasson M.T."/>
            <person name="De Fine Licht H.H."/>
            <person name="Stajich J.E."/>
        </authorList>
    </citation>
    <scope>NUCLEOTIDE SEQUENCE</scope>
    <source>
        <strain evidence="1">Berkeley</strain>
    </source>
</reference>
<keyword evidence="2" id="KW-1185">Reference proteome</keyword>
<name>A0ACC2SED4_9FUNG</name>
<organism evidence="1 2">
    <name type="scientific">Entomophthora muscae</name>
    <dbReference type="NCBI Taxonomy" id="34485"/>
    <lineage>
        <taxon>Eukaryota</taxon>
        <taxon>Fungi</taxon>
        <taxon>Fungi incertae sedis</taxon>
        <taxon>Zoopagomycota</taxon>
        <taxon>Entomophthoromycotina</taxon>
        <taxon>Entomophthoromycetes</taxon>
        <taxon>Entomophthorales</taxon>
        <taxon>Entomophthoraceae</taxon>
        <taxon>Entomophthora</taxon>
    </lineage>
</organism>
<protein>
    <submittedName>
        <fullName evidence="1">Uncharacterized protein</fullName>
    </submittedName>
</protein>
<dbReference type="Proteomes" id="UP001165960">
    <property type="component" value="Unassembled WGS sequence"/>
</dbReference>
<accession>A0ACC2SED4</accession>
<gene>
    <name evidence="1" type="ORF">DSO57_1028446</name>
</gene>
<sequence length="82" mass="9068">MISCGFDVNRNLLHPHHNDPVNPITFGSGVVPPRARPLFLGKSIIIPYQVNKKLPTLAIPKASNRPRPRMASHPTTVKKPTL</sequence>
<evidence type="ECO:0000313" key="2">
    <source>
        <dbReference type="Proteomes" id="UP001165960"/>
    </source>
</evidence>
<dbReference type="EMBL" id="QTSX02005151">
    <property type="protein sequence ID" value="KAJ9060672.1"/>
    <property type="molecule type" value="Genomic_DNA"/>
</dbReference>
<proteinExistence type="predicted"/>
<comment type="caution">
    <text evidence="1">The sequence shown here is derived from an EMBL/GenBank/DDBJ whole genome shotgun (WGS) entry which is preliminary data.</text>
</comment>